<comment type="caution">
    <text evidence="2">The sequence shown here is derived from an EMBL/GenBank/DDBJ whole genome shotgun (WGS) entry which is preliminary data.</text>
</comment>
<reference evidence="2 3" key="1">
    <citation type="journal article" date="2018" name="Front. Plant Sci.">
        <title>Red Clover (Trifolium pratense) and Zigzag Clover (T. medium) - A Picture of Genomic Similarities and Differences.</title>
        <authorList>
            <person name="Dluhosova J."/>
            <person name="Istvanek J."/>
            <person name="Nedelnik J."/>
            <person name="Repkova J."/>
        </authorList>
    </citation>
    <scope>NUCLEOTIDE SEQUENCE [LARGE SCALE GENOMIC DNA]</scope>
    <source>
        <strain evidence="3">cv. 10/8</strain>
        <tissue evidence="2">Leaf</tissue>
    </source>
</reference>
<feature type="region of interest" description="Disordered" evidence="1">
    <location>
        <begin position="1"/>
        <end position="22"/>
    </location>
</feature>
<dbReference type="Proteomes" id="UP000265520">
    <property type="component" value="Unassembled WGS sequence"/>
</dbReference>
<name>A0A392NFU2_9FABA</name>
<gene>
    <name evidence="2" type="ORF">A2U01_0018399</name>
</gene>
<proteinExistence type="predicted"/>
<protein>
    <submittedName>
        <fullName evidence="2">Uncharacterized protein</fullName>
    </submittedName>
</protein>
<dbReference type="AlphaFoldDB" id="A0A392NFU2"/>
<accession>A0A392NFU2</accession>
<sequence length="78" mass="8719">NTGASNSTQFFTQASGGSQYNSDENFMTKARVISLADMKKLKVDTYCVTVVTTSHIRVSNQGWYFRGCHDCTYCVAYI</sequence>
<organism evidence="2 3">
    <name type="scientific">Trifolium medium</name>
    <dbReference type="NCBI Taxonomy" id="97028"/>
    <lineage>
        <taxon>Eukaryota</taxon>
        <taxon>Viridiplantae</taxon>
        <taxon>Streptophyta</taxon>
        <taxon>Embryophyta</taxon>
        <taxon>Tracheophyta</taxon>
        <taxon>Spermatophyta</taxon>
        <taxon>Magnoliopsida</taxon>
        <taxon>eudicotyledons</taxon>
        <taxon>Gunneridae</taxon>
        <taxon>Pentapetalae</taxon>
        <taxon>rosids</taxon>
        <taxon>fabids</taxon>
        <taxon>Fabales</taxon>
        <taxon>Fabaceae</taxon>
        <taxon>Papilionoideae</taxon>
        <taxon>50 kb inversion clade</taxon>
        <taxon>NPAAA clade</taxon>
        <taxon>Hologalegina</taxon>
        <taxon>IRL clade</taxon>
        <taxon>Trifolieae</taxon>
        <taxon>Trifolium</taxon>
    </lineage>
</organism>
<evidence type="ECO:0000313" key="3">
    <source>
        <dbReference type="Proteomes" id="UP000265520"/>
    </source>
</evidence>
<evidence type="ECO:0000313" key="2">
    <source>
        <dbReference type="EMBL" id="MCH97404.1"/>
    </source>
</evidence>
<dbReference type="EMBL" id="LXQA010034873">
    <property type="protein sequence ID" value="MCH97404.1"/>
    <property type="molecule type" value="Genomic_DNA"/>
</dbReference>
<feature type="non-terminal residue" evidence="2">
    <location>
        <position position="1"/>
    </location>
</feature>
<evidence type="ECO:0000256" key="1">
    <source>
        <dbReference type="SAM" id="MobiDB-lite"/>
    </source>
</evidence>
<keyword evidence="3" id="KW-1185">Reference proteome</keyword>